<dbReference type="SUPFAM" id="SSF48452">
    <property type="entry name" value="TPR-like"/>
    <property type="match status" value="1"/>
</dbReference>
<comment type="caution">
    <text evidence="10">The sequence shown here is derived from an EMBL/GenBank/DDBJ whole genome shotgun (WGS) entry which is preliminary data.</text>
</comment>
<feature type="repeat" description="TPR" evidence="7">
    <location>
        <begin position="134"/>
        <end position="167"/>
    </location>
</feature>
<dbReference type="GO" id="GO:0006457">
    <property type="term" value="P:protein folding"/>
    <property type="evidence" value="ECO:0007669"/>
    <property type="project" value="TreeGrafter"/>
</dbReference>
<keyword evidence="2" id="KW-0677">Repeat</keyword>
<dbReference type="InterPro" id="IPR019734">
    <property type="entry name" value="TPR_rpt"/>
</dbReference>
<dbReference type="PANTHER" id="PTHR46035">
    <property type="entry name" value="TETRATRICOPEPTIDE REPEAT PROTEIN 4"/>
    <property type="match status" value="1"/>
</dbReference>
<dbReference type="GO" id="GO:0006412">
    <property type="term" value="P:translation"/>
    <property type="evidence" value="ECO:0007669"/>
    <property type="project" value="InterPro"/>
</dbReference>
<comment type="similarity">
    <text evidence="1">Belongs to the eukaryotic ribosomal protein eS7 family.</text>
</comment>
<reference evidence="10" key="1">
    <citation type="journal article" date="2020" name="New Phytol.">
        <title>Comparative genomics reveals dynamic genome evolution in host specialist ectomycorrhizal fungi.</title>
        <authorList>
            <person name="Lofgren L.A."/>
            <person name="Nguyen N.H."/>
            <person name="Vilgalys R."/>
            <person name="Ruytinx J."/>
            <person name="Liao H.L."/>
            <person name="Branco S."/>
            <person name="Kuo A."/>
            <person name="LaButti K."/>
            <person name="Lipzen A."/>
            <person name="Andreopoulos W."/>
            <person name="Pangilinan J."/>
            <person name="Riley R."/>
            <person name="Hundley H."/>
            <person name="Na H."/>
            <person name="Barry K."/>
            <person name="Grigoriev I.V."/>
            <person name="Stajich J.E."/>
            <person name="Kennedy P.G."/>
        </authorList>
    </citation>
    <scope>NUCLEOTIDE SEQUENCE</scope>
    <source>
        <strain evidence="10">DOB743</strain>
    </source>
</reference>
<accession>A0A9P7A0Q8</accession>
<dbReference type="PANTHER" id="PTHR46035:SF1">
    <property type="entry name" value="TETRATRICOPEPTIDE REPEAT PROTEIN 4"/>
    <property type="match status" value="1"/>
</dbReference>
<dbReference type="CDD" id="cd21377">
    <property type="entry name" value="CTWD_Cns1-like"/>
    <property type="match status" value="1"/>
</dbReference>
<evidence type="ECO:0000256" key="2">
    <source>
        <dbReference type="ARBA" id="ARBA00022737"/>
    </source>
</evidence>
<dbReference type="SMART" id="SM00028">
    <property type="entry name" value="TPR"/>
    <property type="match status" value="2"/>
</dbReference>
<evidence type="ECO:0000256" key="3">
    <source>
        <dbReference type="ARBA" id="ARBA00022803"/>
    </source>
</evidence>
<keyword evidence="11" id="KW-1185">Reference proteome</keyword>
<proteinExistence type="inferred from homology"/>
<evidence type="ECO:0000256" key="7">
    <source>
        <dbReference type="PROSITE-ProRule" id="PRU00339"/>
    </source>
</evidence>
<protein>
    <submittedName>
        <fullName evidence="10">40S ribosomal protein S7</fullName>
    </submittedName>
</protein>
<dbReference type="AlphaFoldDB" id="A0A9P7A0Q8"/>
<dbReference type="Proteomes" id="UP000714275">
    <property type="component" value="Unassembled WGS sequence"/>
</dbReference>
<evidence type="ECO:0000259" key="9">
    <source>
        <dbReference type="Pfam" id="PF18972"/>
    </source>
</evidence>
<keyword evidence="4 10" id="KW-0689">Ribosomal protein</keyword>
<dbReference type="InterPro" id="IPR000554">
    <property type="entry name" value="Ribosomal_eS7"/>
</dbReference>
<dbReference type="GO" id="GO:0005829">
    <property type="term" value="C:cytosol"/>
    <property type="evidence" value="ECO:0007669"/>
    <property type="project" value="TreeGrafter"/>
</dbReference>
<dbReference type="GO" id="GO:0005634">
    <property type="term" value="C:nucleus"/>
    <property type="evidence" value="ECO:0007669"/>
    <property type="project" value="TreeGrafter"/>
</dbReference>
<evidence type="ECO:0000313" key="10">
    <source>
        <dbReference type="EMBL" id="KAG1780334.1"/>
    </source>
</evidence>
<evidence type="ECO:0000256" key="8">
    <source>
        <dbReference type="SAM" id="MobiDB-lite"/>
    </source>
</evidence>
<evidence type="ECO:0000256" key="5">
    <source>
        <dbReference type="ARBA" id="ARBA00023274"/>
    </source>
</evidence>
<feature type="domain" description="Cns1/TTC4 wheel" evidence="9">
    <location>
        <begin position="234"/>
        <end position="355"/>
    </location>
</feature>
<keyword evidence="5" id="KW-0687">Ribonucleoprotein</keyword>
<dbReference type="PROSITE" id="PS50005">
    <property type="entry name" value="TPR"/>
    <property type="match status" value="2"/>
</dbReference>
<feature type="region of interest" description="Disordered" evidence="8">
    <location>
        <begin position="172"/>
        <end position="198"/>
    </location>
</feature>
<evidence type="ECO:0000256" key="6">
    <source>
        <dbReference type="ARBA" id="ARBA00023602"/>
    </source>
</evidence>
<dbReference type="GO" id="GO:0051879">
    <property type="term" value="F:Hsp90 protein binding"/>
    <property type="evidence" value="ECO:0007669"/>
    <property type="project" value="InterPro"/>
</dbReference>
<dbReference type="Pfam" id="PF01251">
    <property type="entry name" value="Ribosomal_S7e"/>
    <property type="match status" value="1"/>
</dbReference>
<sequence length="622" mass="70774">MAVVFPQPAESSFEEKMAALQSTPLFMKSLPSEESNDPVIQALQSLAFDGTPDEIAQNFKEQGNDYFKGKRYREAISFYTQGIDAKPSDIVLHEALLCNRAACNLELRSDQFEENYGSVLRDCSKALTLNTKSSKTYYRSAMALFALERYEESLDCCERCLEYDPENKGVRSVRDRSAKAKAEKLRKESEKQERMHNEQREKKLLQVAFKERNLFAVYNPKGSSENPYEPHFDPEDPEGTTLIIPVFFLYPQYATSDVIAHFVEDTTFSTHIFQMFPPQAPAPSWDKSEKYIANTLVVYAITRRKRLLKVGKKMSLRDVCNAAKAKEGEPDDGLELKDGCLTFVIVPKGEVEQNWGCFQFEKHVHTNVLVTVWCDSQTPYGKTHRKKTSTKASSSDGCAHRATEQKSRSNHFDWVDASYEKASILAMSVNHKILRTANAPTTSPDETEVSVAQALIDLENNVPELKTELRALQISAAREVDVRGGKKAIVVFVPIPQLKAFHKVQQRLTRELEKKFSDRHVVFVAQRRMLSKPTRNSRVKQKRPRSRTLTNVHEKILEDLVFPTEIVGKRTRVSVDGSKLLKVILDPKDATSLEYKLDSFSSVYRRLTGKDVTFEFPPANQE</sequence>
<dbReference type="GO" id="GO:1990904">
    <property type="term" value="C:ribonucleoprotein complex"/>
    <property type="evidence" value="ECO:0007669"/>
    <property type="project" value="UniProtKB-KW"/>
</dbReference>
<evidence type="ECO:0000313" key="11">
    <source>
        <dbReference type="Proteomes" id="UP000714275"/>
    </source>
</evidence>
<dbReference type="GO" id="GO:0003735">
    <property type="term" value="F:structural constituent of ribosome"/>
    <property type="evidence" value="ECO:0007669"/>
    <property type="project" value="InterPro"/>
</dbReference>
<dbReference type="OrthoDB" id="1724687at2759"/>
<dbReference type="PROSITE" id="PS00948">
    <property type="entry name" value="RIBOSOMAL_S7E"/>
    <property type="match status" value="1"/>
</dbReference>
<name>A0A9P7A0Q8_9AGAM</name>
<feature type="region of interest" description="Disordered" evidence="8">
    <location>
        <begin position="382"/>
        <end position="404"/>
    </location>
</feature>
<dbReference type="GO" id="GO:0030544">
    <property type="term" value="F:Hsp70 protein binding"/>
    <property type="evidence" value="ECO:0007669"/>
    <property type="project" value="TreeGrafter"/>
</dbReference>
<evidence type="ECO:0000256" key="4">
    <source>
        <dbReference type="ARBA" id="ARBA00022980"/>
    </source>
</evidence>
<evidence type="ECO:0000256" key="1">
    <source>
        <dbReference type="ARBA" id="ARBA00007820"/>
    </source>
</evidence>
<comment type="similarity">
    <text evidence="6">Belongs to the TTC4 family.</text>
</comment>
<feature type="repeat" description="TPR" evidence="7">
    <location>
        <begin position="56"/>
        <end position="89"/>
    </location>
</feature>
<dbReference type="Gene3D" id="1.25.40.10">
    <property type="entry name" value="Tetratricopeptide repeat domain"/>
    <property type="match status" value="1"/>
</dbReference>
<dbReference type="InterPro" id="IPR044059">
    <property type="entry name" value="Csn1/TTC4_wheel"/>
</dbReference>
<dbReference type="Pfam" id="PF00515">
    <property type="entry name" value="TPR_1"/>
    <property type="match status" value="1"/>
</dbReference>
<dbReference type="InterPro" id="IPR011990">
    <property type="entry name" value="TPR-like_helical_dom_sf"/>
</dbReference>
<dbReference type="EMBL" id="JABBWD010000009">
    <property type="protein sequence ID" value="KAG1780334.1"/>
    <property type="molecule type" value="Genomic_DNA"/>
</dbReference>
<gene>
    <name evidence="10" type="ORF">EV702DRAFT_1043166</name>
</gene>
<dbReference type="Pfam" id="PF18972">
    <property type="entry name" value="Wheel"/>
    <property type="match status" value="1"/>
</dbReference>
<organism evidence="10 11">
    <name type="scientific">Suillus placidus</name>
    <dbReference type="NCBI Taxonomy" id="48579"/>
    <lineage>
        <taxon>Eukaryota</taxon>
        <taxon>Fungi</taxon>
        <taxon>Dikarya</taxon>
        <taxon>Basidiomycota</taxon>
        <taxon>Agaricomycotina</taxon>
        <taxon>Agaricomycetes</taxon>
        <taxon>Agaricomycetidae</taxon>
        <taxon>Boletales</taxon>
        <taxon>Suillineae</taxon>
        <taxon>Suillaceae</taxon>
        <taxon>Suillus</taxon>
    </lineage>
</organism>
<dbReference type="InterPro" id="IPR047861">
    <property type="entry name" value="Ribosomal_eS7_CS"/>
</dbReference>
<dbReference type="GO" id="GO:0005840">
    <property type="term" value="C:ribosome"/>
    <property type="evidence" value="ECO:0007669"/>
    <property type="project" value="UniProtKB-KW"/>
</dbReference>
<keyword evidence="3 7" id="KW-0802">TPR repeat</keyword>